<proteinExistence type="predicted"/>
<evidence type="ECO:0000313" key="3">
    <source>
        <dbReference type="Proteomes" id="UP000038802"/>
    </source>
</evidence>
<name>A0A0U0SBN1_MYCTX</name>
<dbReference type="AlphaFoldDB" id="A0A0U0SBN1"/>
<dbReference type="Proteomes" id="UP000038802">
    <property type="component" value="Unassembled WGS sequence"/>
</dbReference>
<dbReference type="EMBL" id="CSBK01001164">
    <property type="protein sequence ID" value="COY37962.1"/>
    <property type="molecule type" value="Genomic_DNA"/>
</dbReference>
<evidence type="ECO:0000313" key="1">
    <source>
        <dbReference type="EMBL" id="COV02175.1"/>
    </source>
</evidence>
<evidence type="ECO:0000313" key="2">
    <source>
        <dbReference type="EMBL" id="COY37962.1"/>
    </source>
</evidence>
<sequence length="54" mass="5379">MLLVAITPNGGEPMISPTSLPLLAAECTQQPTSSSSGCCSTPLIAATPTDPVAH</sequence>
<reference evidence="2" key="3">
    <citation type="submission" date="2015-03" db="EMBL/GenBank/DDBJ databases">
        <authorList>
            <consortium name="Pathogen Informatics"/>
            <person name="Murphy D."/>
        </authorList>
    </citation>
    <scope>NUCLEOTIDE SEQUENCE</scope>
    <source>
        <strain evidence="2">N09902308</strain>
    </source>
</reference>
<reference evidence="3 4" key="1">
    <citation type="submission" date="2015-03" db="EMBL/GenBank/DDBJ databases">
        <authorList>
            <consortium name="Pathogen Informatics"/>
        </authorList>
    </citation>
    <scope>NUCLEOTIDE SEQUENCE [LARGE SCALE GENOMIC DNA]</scope>
    <source>
        <strain evidence="3">K00500041</strain>
        <strain evidence="4">N09902308</strain>
    </source>
</reference>
<accession>A0A0U0SBN1</accession>
<dbReference type="Proteomes" id="UP000039021">
    <property type="component" value="Unassembled WGS sequence"/>
</dbReference>
<gene>
    <name evidence="1" type="ORF">ERS007703_00304</name>
    <name evidence="2" type="ORF">ERS007739_02513</name>
</gene>
<dbReference type="EMBL" id="CSAE01000018">
    <property type="protein sequence ID" value="COV02175.1"/>
    <property type="molecule type" value="Genomic_DNA"/>
</dbReference>
<evidence type="ECO:0000313" key="4">
    <source>
        <dbReference type="Proteomes" id="UP000039021"/>
    </source>
</evidence>
<organism evidence="1 3">
    <name type="scientific">Mycobacterium tuberculosis</name>
    <dbReference type="NCBI Taxonomy" id="1773"/>
    <lineage>
        <taxon>Bacteria</taxon>
        <taxon>Bacillati</taxon>
        <taxon>Actinomycetota</taxon>
        <taxon>Actinomycetes</taxon>
        <taxon>Mycobacteriales</taxon>
        <taxon>Mycobacteriaceae</taxon>
        <taxon>Mycobacterium</taxon>
        <taxon>Mycobacterium tuberculosis complex</taxon>
    </lineage>
</organism>
<reference evidence="1" key="2">
    <citation type="submission" date="2015-03" db="EMBL/GenBank/DDBJ databases">
        <authorList>
            <person name="Murphy D."/>
        </authorList>
    </citation>
    <scope>NUCLEOTIDE SEQUENCE [LARGE SCALE GENOMIC DNA]</scope>
    <source>
        <strain evidence="1">K00500041</strain>
    </source>
</reference>
<protein>
    <submittedName>
        <fullName evidence="1">Uncharacterized protein</fullName>
    </submittedName>
</protein>